<dbReference type="Pfam" id="PF12923">
    <property type="entry name" value="RRP7"/>
    <property type="match status" value="1"/>
</dbReference>
<dbReference type="GO" id="GO:0000028">
    <property type="term" value="P:ribosomal small subunit assembly"/>
    <property type="evidence" value="ECO:0007669"/>
    <property type="project" value="TreeGrafter"/>
</dbReference>
<comment type="similarity">
    <text evidence="1">Belongs to the RRP7 family.</text>
</comment>
<feature type="domain" description="Ribosomal RNA-processing protein 7 C-terminal" evidence="2">
    <location>
        <begin position="210"/>
        <end position="330"/>
    </location>
</feature>
<evidence type="ECO:0000313" key="4">
    <source>
        <dbReference type="EMBL" id="KAJ1973574.1"/>
    </source>
</evidence>
<dbReference type="InterPro" id="IPR040447">
    <property type="entry name" value="RRM_Rrp7"/>
</dbReference>
<dbReference type="AlphaFoldDB" id="A0A9W8AXS6"/>
<dbReference type="SUPFAM" id="SSF54928">
    <property type="entry name" value="RNA-binding domain, RBD"/>
    <property type="match status" value="1"/>
</dbReference>
<dbReference type="EMBL" id="JANBQB010000796">
    <property type="protein sequence ID" value="KAJ1973574.1"/>
    <property type="molecule type" value="Genomic_DNA"/>
</dbReference>
<dbReference type="PANTHER" id="PTHR13191:SF0">
    <property type="entry name" value="RIBOSOMAL RNA-PROCESSING PROTEIN 7 HOMOLOG A-RELATED"/>
    <property type="match status" value="1"/>
</dbReference>
<dbReference type="Proteomes" id="UP001151582">
    <property type="component" value="Unassembled WGS sequence"/>
</dbReference>
<comment type="caution">
    <text evidence="4">The sequence shown here is derived from an EMBL/GenBank/DDBJ whole genome shotgun (WGS) entry which is preliminary data.</text>
</comment>
<dbReference type="OrthoDB" id="5390at2759"/>
<organism evidence="4 5">
    <name type="scientific">Dimargaris verticillata</name>
    <dbReference type="NCBI Taxonomy" id="2761393"/>
    <lineage>
        <taxon>Eukaryota</taxon>
        <taxon>Fungi</taxon>
        <taxon>Fungi incertae sedis</taxon>
        <taxon>Zoopagomycota</taxon>
        <taxon>Kickxellomycotina</taxon>
        <taxon>Dimargaritomycetes</taxon>
        <taxon>Dimargaritales</taxon>
        <taxon>Dimargaritaceae</taxon>
        <taxon>Dimargaris</taxon>
    </lineage>
</organism>
<feature type="domain" description="Rrp7 RRM-like N-terminal" evidence="3">
    <location>
        <begin position="11"/>
        <end position="79"/>
    </location>
</feature>
<dbReference type="InterPro" id="IPR024326">
    <property type="entry name" value="RRP7_C"/>
</dbReference>
<dbReference type="PANTHER" id="PTHR13191">
    <property type="entry name" value="RIBOSOMAL RNA PROCESSING PROTEIN 7-RELATED"/>
    <property type="match status" value="1"/>
</dbReference>
<dbReference type="GO" id="GO:0006364">
    <property type="term" value="P:rRNA processing"/>
    <property type="evidence" value="ECO:0007669"/>
    <property type="project" value="TreeGrafter"/>
</dbReference>
<dbReference type="Gene3D" id="6.10.250.1770">
    <property type="match status" value="1"/>
</dbReference>
<dbReference type="GO" id="GO:0032545">
    <property type="term" value="C:CURI complex"/>
    <property type="evidence" value="ECO:0007669"/>
    <property type="project" value="TreeGrafter"/>
</dbReference>
<dbReference type="GO" id="GO:0003676">
    <property type="term" value="F:nucleic acid binding"/>
    <property type="evidence" value="ECO:0007669"/>
    <property type="project" value="InterPro"/>
</dbReference>
<dbReference type="InterPro" id="IPR040446">
    <property type="entry name" value="RRP7"/>
</dbReference>
<dbReference type="GO" id="GO:0034456">
    <property type="term" value="C:UTP-C complex"/>
    <property type="evidence" value="ECO:0007669"/>
    <property type="project" value="TreeGrafter"/>
</dbReference>
<gene>
    <name evidence="4" type="ORF">H4R34_005026</name>
</gene>
<name>A0A9W8AXS6_9FUNG</name>
<dbReference type="InterPro" id="IPR012677">
    <property type="entry name" value="Nucleotide-bd_a/b_plait_sf"/>
</dbReference>
<dbReference type="InterPro" id="IPR035979">
    <property type="entry name" value="RBD_domain_sf"/>
</dbReference>
<dbReference type="Pfam" id="PF17799">
    <property type="entry name" value="RRM_Rrp7"/>
    <property type="match status" value="1"/>
</dbReference>
<keyword evidence="5" id="KW-1185">Reference proteome</keyword>
<evidence type="ECO:0000256" key="1">
    <source>
        <dbReference type="ARBA" id="ARBA00006110"/>
    </source>
</evidence>
<evidence type="ECO:0000259" key="3">
    <source>
        <dbReference type="Pfam" id="PF17799"/>
    </source>
</evidence>
<evidence type="ECO:0000259" key="2">
    <source>
        <dbReference type="Pfam" id="PF12923"/>
    </source>
</evidence>
<protein>
    <recommendedName>
        <fullName evidence="6">RRM domain-containing protein</fullName>
    </recommendedName>
</protein>
<sequence length="330" mass="37378">MAWTTAAHIGHFDVLPVRMPAAHCQPNPVLHYLYLRAHRDANASKSSHKPSQYPFGRTLFVLNLPADCVEGDLRHLFADCGEIERIVLHGATNHNPLVQLHPADLDARQRDPLTAQMRAKMRFDAPATWYWLIEDPKSTRRPTAEPPVLKSGSYAHVVFAQDAGVQQALAFCAQVTGTTRAQAPAWRPDTATAQEPPRRGLSRYLAAYEHARPRHHDLQMEADQVMSRFKLAEQRRAGLARKQARAADSDGFMTVGSAIARKGVPMVQSVKSMAFSSAQKLPQRQYGKVDFYRFQVREARRKGVDKLQEEFDKAKGRVERFREARKYKPY</sequence>
<proteinExistence type="inferred from homology"/>
<reference evidence="4" key="1">
    <citation type="submission" date="2022-07" db="EMBL/GenBank/DDBJ databases">
        <title>Phylogenomic reconstructions and comparative analyses of Kickxellomycotina fungi.</title>
        <authorList>
            <person name="Reynolds N.K."/>
            <person name="Stajich J.E."/>
            <person name="Barry K."/>
            <person name="Grigoriev I.V."/>
            <person name="Crous P."/>
            <person name="Smith M.E."/>
        </authorList>
    </citation>
    <scope>NUCLEOTIDE SEQUENCE</scope>
    <source>
        <strain evidence="4">RSA 567</strain>
    </source>
</reference>
<evidence type="ECO:0000313" key="5">
    <source>
        <dbReference type="Proteomes" id="UP001151582"/>
    </source>
</evidence>
<accession>A0A9W8AXS6</accession>
<dbReference type="Gene3D" id="3.30.70.330">
    <property type="match status" value="1"/>
</dbReference>
<evidence type="ECO:0008006" key="6">
    <source>
        <dbReference type="Google" id="ProtNLM"/>
    </source>
</evidence>